<evidence type="ECO:0000256" key="1">
    <source>
        <dbReference type="SAM" id="Phobius"/>
    </source>
</evidence>
<evidence type="ECO:0000313" key="2">
    <source>
        <dbReference type="EMBL" id="MBP0494455.1"/>
    </source>
</evidence>
<dbReference type="AlphaFoldDB" id="A0A940S708"/>
<dbReference type="RefSeq" id="WP_209375191.1">
    <property type="nucleotide sequence ID" value="NZ_JAGIZA010000010.1"/>
</dbReference>
<keyword evidence="1" id="KW-1133">Transmembrane helix</keyword>
<dbReference type="Proteomes" id="UP000677537">
    <property type="component" value="Unassembled WGS sequence"/>
</dbReference>
<proteinExistence type="predicted"/>
<keyword evidence="1" id="KW-0472">Membrane</keyword>
<keyword evidence="1" id="KW-0812">Transmembrane</keyword>
<protein>
    <submittedName>
        <fullName evidence="2">DUF4126 family protein</fullName>
    </submittedName>
</protein>
<feature type="transmembrane region" description="Helical" evidence="1">
    <location>
        <begin position="96"/>
        <end position="114"/>
    </location>
</feature>
<dbReference type="EMBL" id="JAGIZA010000010">
    <property type="protein sequence ID" value="MBP0494455.1"/>
    <property type="molecule type" value="Genomic_DNA"/>
</dbReference>
<comment type="caution">
    <text evidence="2">The sequence shown here is derived from an EMBL/GenBank/DDBJ whole genome shotgun (WGS) entry which is preliminary data.</text>
</comment>
<evidence type="ECO:0000313" key="3">
    <source>
        <dbReference type="Proteomes" id="UP000677537"/>
    </source>
</evidence>
<keyword evidence="3" id="KW-1185">Reference proteome</keyword>
<reference evidence="2" key="1">
    <citation type="submission" date="2021-03" db="EMBL/GenBank/DDBJ databases">
        <authorList>
            <person name="So Y."/>
        </authorList>
    </citation>
    <scope>NUCLEOTIDE SEQUENCE</scope>
    <source>
        <strain evidence="2">SG15</strain>
    </source>
</reference>
<organism evidence="2 3">
    <name type="scientific">Roseomonas indoligenes</name>
    <dbReference type="NCBI Taxonomy" id="2820811"/>
    <lineage>
        <taxon>Bacteria</taxon>
        <taxon>Pseudomonadati</taxon>
        <taxon>Pseudomonadota</taxon>
        <taxon>Alphaproteobacteria</taxon>
        <taxon>Acetobacterales</taxon>
        <taxon>Roseomonadaceae</taxon>
        <taxon>Roseomonas</taxon>
    </lineage>
</organism>
<gene>
    <name evidence="2" type="ORF">J5Y10_16850</name>
</gene>
<name>A0A940S708_9PROT</name>
<sequence length="151" mass="15646">MFRSLLIGLPGGMRSMTPLAAVTLAARRGALPRDNGAPSILSHSWASWGAVALAIGELIGDKLPSAPDRIIAPGIAARMVTGAVAGMALAPRENRGFAAFLGAAGAVAASYITFDARIRSMRRHGQVSTGLVEDAIMLAATLWIVRGASRR</sequence>
<accession>A0A940S708</accession>